<dbReference type="InterPro" id="IPR002575">
    <property type="entry name" value="Aminoglycoside_PTrfase"/>
</dbReference>
<sequence length="303" mass="35817">MTIYQDILGARKWKKVEEVKKGWSLEKKFKITLDSGETRLLRIVDREQTERKQREFKLLSDLKPLNIWMSTPIETGICNGGKSVYTLFTWLEGQDAEILLPKYSLEKQYALGKEAGEILKKLHSYSAPKRQPQWEKRYNEKIDLKIKAYQQCGDSLEGDQYYLKYINENRHLLIDRPQCFQHGDYHIGNMILNDQRELGIIDFNRFNFGDPWEEFNRITFSAEVSTEFAIGQIHGYFRKEVPLKFFKLLKFYIAVNQIAALPWALEYGRADVEIIKELSQKTLKSYGDFIASKPNWYREKSRD</sequence>
<feature type="domain" description="Aminoglycoside phosphotransferase" evidence="1">
    <location>
        <begin position="16"/>
        <end position="238"/>
    </location>
</feature>
<dbReference type="PANTHER" id="PTHR41283">
    <property type="entry name" value="AMINOGLYCOSIDE PHOSPHOTRANSFERASE"/>
    <property type="match status" value="1"/>
</dbReference>
<accession>A0AA43XKG9</accession>
<evidence type="ECO:0000313" key="3">
    <source>
        <dbReference type="Proteomes" id="UP000449710"/>
    </source>
</evidence>
<dbReference type="SUPFAM" id="SSF56112">
    <property type="entry name" value="Protein kinase-like (PK-like)"/>
    <property type="match status" value="1"/>
</dbReference>
<evidence type="ECO:0000313" key="2">
    <source>
        <dbReference type="EMBL" id="NBG88488.1"/>
    </source>
</evidence>
<dbReference type="RefSeq" id="WP_160721138.1">
    <property type="nucleotide sequence ID" value="NZ_SUMG01000008.1"/>
</dbReference>
<dbReference type="Proteomes" id="UP000449710">
    <property type="component" value="Unassembled WGS sequence"/>
</dbReference>
<protein>
    <submittedName>
        <fullName evidence="2">Phosphotransferase family protein</fullName>
    </submittedName>
</protein>
<reference evidence="2 3" key="1">
    <citation type="submission" date="2019-04" db="EMBL/GenBank/DDBJ databases">
        <title>Isachenkonia alkalipeptolytica gen. nov. sp. nov. a new anaerobic, alkiliphilic organothrophic bacterium capable to reduce synthesized ferrihydrite isolated from a soda lake.</title>
        <authorList>
            <person name="Toshchakov S.V."/>
            <person name="Zavarzina D.G."/>
            <person name="Zhilina T.N."/>
            <person name="Kostrikina N.A."/>
            <person name="Kublanov I.V."/>
        </authorList>
    </citation>
    <scope>NUCLEOTIDE SEQUENCE [LARGE SCALE GENOMIC DNA]</scope>
    <source>
        <strain evidence="2 3">Z-1701</strain>
    </source>
</reference>
<keyword evidence="3" id="KW-1185">Reference proteome</keyword>
<evidence type="ECO:0000259" key="1">
    <source>
        <dbReference type="Pfam" id="PF01636"/>
    </source>
</evidence>
<dbReference type="AlphaFoldDB" id="A0AA43XKG9"/>
<dbReference type="InterPro" id="IPR011009">
    <property type="entry name" value="Kinase-like_dom_sf"/>
</dbReference>
<proteinExistence type="predicted"/>
<dbReference type="EMBL" id="SUMG01000008">
    <property type="protein sequence ID" value="NBG88488.1"/>
    <property type="molecule type" value="Genomic_DNA"/>
</dbReference>
<dbReference type="Pfam" id="PF01636">
    <property type="entry name" value="APH"/>
    <property type="match status" value="1"/>
</dbReference>
<dbReference type="PANTHER" id="PTHR41283:SF1">
    <property type="entry name" value="AMINOGLYCOSIDE PHOSPHOTRANSFERASE DOMAIN-CONTAINING PROTEIN"/>
    <property type="match status" value="1"/>
</dbReference>
<organism evidence="2 3">
    <name type="scientific">Isachenkonia alkalipeptolytica</name>
    <dbReference type="NCBI Taxonomy" id="2565777"/>
    <lineage>
        <taxon>Bacteria</taxon>
        <taxon>Bacillati</taxon>
        <taxon>Bacillota</taxon>
        <taxon>Clostridia</taxon>
        <taxon>Eubacteriales</taxon>
        <taxon>Clostridiaceae</taxon>
        <taxon>Isachenkonia</taxon>
    </lineage>
</organism>
<dbReference type="Gene3D" id="3.90.1200.10">
    <property type="match status" value="1"/>
</dbReference>
<comment type="caution">
    <text evidence="2">The sequence shown here is derived from an EMBL/GenBank/DDBJ whole genome shotgun (WGS) entry which is preliminary data.</text>
</comment>
<name>A0AA43XKG9_9CLOT</name>
<gene>
    <name evidence="2" type="ORF">ISALK_08230</name>
</gene>